<dbReference type="SUPFAM" id="SSF55961">
    <property type="entry name" value="Bet v1-like"/>
    <property type="match status" value="1"/>
</dbReference>
<dbReference type="InterPro" id="IPR019639">
    <property type="entry name" value="DUF2505"/>
</dbReference>
<dbReference type="EMBL" id="JBFPJR010000011">
    <property type="protein sequence ID" value="MEX0427560.1"/>
    <property type="molecule type" value="Genomic_DNA"/>
</dbReference>
<proteinExistence type="predicted"/>
<reference evidence="1 2" key="1">
    <citation type="submission" date="2024-07" db="EMBL/GenBank/DDBJ databases">
        <authorList>
            <person name="Lee S."/>
            <person name="Kang M."/>
        </authorList>
    </citation>
    <scope>NUCLEOTIDE SEQUENCE [LARGE SCALE GENOMIC DNA]</scope>
    <source>
        <strain evidence="1 2">DS6</strain>
    </source>
</reference>
<dbReference type="RefSeq" id="WP_367993068.1">
    <property type="nucleotide sequence ID" value="NZ_JBFPJR010000011.1"/>
</dbReference>
<evidence type="ECO:0000313" key="2">
    <source>
        <dbReference type="Proteomes" id="UP001556631"/>
    </source>
</evidence>
<comment type="caution">
    <text evidence="1">The sequence shown here is derived from an EMBL/GenBank/DDBJ whole genome shotgun (WGS) entry which is preliminary data.</text>
</comment>
<name>A0ABV3SYE2_9ACTN</name>
<dbReference type="Proteomes" id="UP001556631">
    <property type="component" value="Unassembled WGS sequence"/>
</dbReference>
<gene>
    <name evidence="1" type="ORF">AB3X52_08020</name>
</gene>
<dbReference type="Pfam" id="PF10698">
    <property type="entry name" value="DUF2505"/>
    <property type="match status" value="1"/>
</dbReference>
<accession>A0ABV3SYE2</accession>
<sequence>MPTTLTVDLTYDASLATVAAMLTDPAFRERVCDAQGASRRSVAIGGTPVEVVIVRTQPTAGVPAVARRFVSTEVTVEQREVWSSETAAVLDITTTGDLASIRGNTALTETAGRTTQTVRLSIKVPIPLVGGRLESLVKDLMAKAYRSEHEVGLAYLAER</sequence>
<organism evidence="1 2">
    <name type="scientific">Nocardioides eburneus</name>
    <dbReference type="NCBI Taxonomy" id="3231482"/>
    <lineage>
        <taxon>Bacteria</taxon>
        <taxon>Bacillati</taxon>
        <taxon>Actinomycetota</taxon>
        <taxon>Actinomycetes</taxon>
        <taxon>Propionibacteriales</taxon>
        <taxon>Nocardioidaceae</taxon>
        <taxon>Nocardioides</taxon>
    </lineage>
</organism>
<protein>
    <submittedName>
        <fullName evidence="1">DUF2505 domain-containing protein</fullName>
    </submittedName>
</protein>
<keyword evidence="2" id="KW-1185">Reference proteome</keyword>
<evidence type="ECO:0000313" key="1">
    <source>
        <dbReference type="EMBL" id="MEX0427560.1"/>
    </source>
</evidence>